<evidence type="ECO:0000256" key="2">
    <source>
        <dbReference type="ARBA" id="ARBA00022598"/>
    </source>
</evidence>
<accession>A0AAW1Q8W1</accession>
<gene>
    <name evidence="4" type="ORF">WJX72_005169</name>
</gene>
<dbReference type="Pfam" id="PF03099">
    <property type="entry name" value="BPL_LplA_LipB"/>
    <property type="match status" value="1"/>
</dbReference>
<dbReference type="InterPro" id="IPR004408">
    <property type="entry name" value="Biotin_CoA_COase_ligase"/>
</dbReference>
<reference evidence="4 5" key="1">
    <citation type="journal article" date="2024" name="Nat. Commun.">
        <title>Phylogenomics reveals the evolutionary origins of lichenization in chlorophyte algae.</title>
        <authorList>
            <person name="Puginier C."/>
            <person name="Libourel C."/>
            <person name="Otte J."/>
            <person name="Skaloud P."/>
            <person name="Haon M."/>
            <person name="Grisel S."/>
            <person name="Petersen M."/>
            <person name="Berrin J.G."/>
            <person name="Delaux P.M."/>
            <person name="Dal Grande F."/>
            <person name="Keller J."/>
        </authorList>
    </citation>
    <scope>NUCLEOTIDE SEQUENCE [LARGE SCALE GENOMIC DNA]</scope>
    <source>
        <strain evidence="4 5">SAG 2043</strain>
    </source>
</reference>
<comment type="caution">
    <text evidence="4">The sequence shown here is derived from an EMBL/GenBank/DDBJ whole genome shotgun (WGS) entry which is preliminary data.</text>
</comment>
<evidence type="ECO:0000313" key="5">
    <source>
        <dbReference type="Proteomes" id="UP001489004"/>
    </source>
</evidence>
<dbReference type="CDD" id="cd16442">
    <property type="entry name" value="BPL"/>
    <property type="match status" value="1"/>
</dbReference>
<evidence type="ECO:0000313" key="4">
    <source>
        <dbReference type="EMBL" id="KAK9816792.1"/>
    </source>
</evidence>
<dbReference type="Proteomes" id="UP001489004">
    <property type="component" value="Unassembled WGS sequence"/>
</dbReference>
<dbReference type="AlphaFoldDB" id="A0AAW1Q8W1"/>
<dbReference type="NCBIfam" id="TIGR00121">
    <property type="entry name" value="birA_ligase"/>
    <property type="match status" value="1"/>
</dbReference>
<dbReference type="EMBL" id="JALJOR010000005">
    <property type="protein sequence ID" value="KAK9816792.1"/>
    <property type="molecule type" value="Genomic_DNA"/>
</dbReference>
<evidence type="ECO:0000256" key="1">
    <source>
        <dbReference type="ARBA" id="ARBA00009934"/>
    </source>
</evidence>
<organism evidence="4 5">
    <name type="scientific">[Myrmecia] bisecta</name>
    <dbReference type="NCBI Taxonomy" id="41462"/>
    <lineage>
        <taxon>Eukaryota</taxon>
        <taxon>Viridiplantae</taxon>
        <taxon>Chlorophyta</taxon>
        <taxon>core chlorophytes</taxon>
        <taxon>Trebouxiophyceae</taxon>
        <taxon>Trebouxiales</taxon>
        <taxon>Trebouxiaceae</taxon>
        <taxon>Myrmecia</taxon>
    </lineage>
</organism>
<evidence type="ECO:0000259" key="3">
    <source>
        <dbReference type="PROSITE" id="PS51733"/>
    </source>
</evidence>
<keyword evidence="5" id="KW-1185">Reference proteome</keyword>
<dbReference type="PROSITE" id="PS51733">
    <property type="entry name" value="BPL_LPL_CATALYTIC"/>
    <property type="match status" value="1"/>
</dbReference>
<dbReference type="GO" id="GO:0004077">
    <property type="term" value="F:biotin--[biotin carboxyl-carrier protein] ligase activity"/>
    <property type="evidence" value="ECO:0007669"/>
    <property type="project" value="InterPro"/>
</dbReference>
<name>A0AAW1Q8W1_9CHLO</name>
<sequence length="340" mass="37086">MAAITSQAPILFVSGKAAPVVDSARQLLDKEPLVLNKASADQQTASLVYTGDHKDKPNFDSQLYFSRLQTQKLGCVLLSAAQLPSTQTLLQENAVRIPDGAVCVADKQVSGKGRGQNVWESPPGCLMFSLSTRLALPGERLPFLQYVMSLAIVQAMRGAAQEQLQGEDIDVRIKWPNDIYSGGLKLGGILCHSTYRDKAFHCTVGVGLNISNATPTTCLNTLIAAKRGQQGDQAQQSAVRREEVLAGIMNRLEVLLDVLSRDGFGPLEDEYTSLWLHTKQEVSLEEPSDMGMQHISLTVQGLTSRGYLLAVDADGKQFELHPDGNSFDFFKGLVRRKVTL</sequence>
<dbReference type="SUPFAM" id="SSF55681">
    <property type="entry name" value="Class II aaRS and biotin synthetases"/>
    <property type="match status" value="1"/>
</dbReference>
<proteinExistence type="inferred from homology"/>
<feature type="domain" description="BPL/LPL catalytic" evidence="3">
    <location>
        <begin position="62"/>
        <end position="260"/>
    </location>
</feature>
<comment type="similarity">
    <text evidence="1">Belongs to the biotin--protein ligase family.</text>
</comment>
<dbReference type="InterPro" id="IPR004143">
    <property type="entry name" value="BPL_LPL_catalytic"/>
</dbReference>
<dbReference type="PANTHER" id="PTHR12835:SF5">
    <property type="entry name" value="BIOTIN--PROTEIN LIGASE"/>
    <property type="match status" value="1"/>
</dbReference>
<keyword evidence="2" id="KW-0436">Ligase</keyword>
<protein>
    <recommendedName>
        <fullName evidence="3">BPL/LPL catalytic domain-containing protein</fullName>
    </recommendedName>
</protein>
<dbReference type="PANTHER" id="PTHR12835">
    <property type="entry name" value="BIOTIN PROTEIN LIGASE"/>
    <property type="match status" value="1"/>
</dbReference>
<dbReference type="GO" id="GO:0005737">
    <property type="term" value="C:cytoplasm"/>
    <property type="evidence" value="ECO:0007669"/>
    <property type="project" value="TreeGrafter"/>
</dbReference>
<dbReference type="InterPro" id="IPR045864">
    <property type="entry name" value="aa-tRNA-synth_II/BPL/LPL"/>
</dbReference>
<dbReference type="Gene3D" id="3.30.930.10">
    <property type="entry name" value="Bira Bifunctional Protein, Domain 2"/>
    <property type="match status" value="1"/>
</dbReference>